<dbReference type="InterPro" id="IPR017441">
    <property type="entry name" value="Protein_kinase_ATP_BS"/>
</dbReference>
<dbReference type="GO" id="GO:0005856">
    <property type="term" value="C:cytoskeleton"/>
    <property type="evidence" value="ECO:0007669"/>
    <property type="project" value="TreeGrafter"/>
</dbReference>
<evidence type="ECO:0000256" key="6">
    <source>
        <dbReference type="ARBA" id="ARBA00022741"/>
    </source>
</evidence>
<dbReference type="InterPro" id="IPR050839">
    <property type="entry name" value="Rho-assoc_Ser/Thr_Kinase"/>
</dbReference>
<dbReference type="SMART" id="SM00036">
    <property type="entry name" value="CNH"/>
    <property type="match status" value="1"/>
</dbReference>
<organism evidence="21 22">
    <name type="scientific">Adineta ricciae</name>
    <name type="common">Rotifer</name>
    <dbReference type="NCBI Taxonomy" id="249248"/>
    <lineage>
        <taxon>Eukaryota</taxon>
        <taxon>Metazoa</taxon>
        <taxon>Spiralia</taxon>
        <taxon>Gnathifera</taxon>
        <taxon>Rotifera</taxon>
        <taxon>Eurotatoria</taxon>
        <taxon>Bdelloidea</taxon>
        <taxon>Adinetida</taxon>
        <taxon>Adinetidae</taxon>
        <taxon>Adineta</taxon>
    </lineage>
</organism>
<dbReference type="SMART" id="SM00109">
    <property type="entry name" value="C1"/>
    <property type="match status" value="1"/>
</dbReference>
<keyword evidence="7" id="KW-0863">Zinc-finger</keyword>
<keyword evidence="8" id="KW-0418">Kinase</keyword>
<feature type="coiled-coil region" evidence="15">
    <location>
        <begin position="534"/>
        <end position="595"/>
    </location>
</feature>
<feature type="coiled-coil region" evidence="15">
    <location>
        <begin position="455"/>
        <end position="507"/>
    </location>
</feature>
<evidence type="ECO:0000313" key="21">
    <source>
        <dbReference type="EMBL" id="CAF1522229.1"/>
    </source>
</evidence>
<feature type="domain" description="AGC-kinase C-terminal" evidence="20">
    <location>
        <begin position="351"/>
        <end position="417"/>
    </location>
</feature>
<dbReference type="CDD" id="cd00029">
    <property type="entry name" value="C1"/>
    <property type="match status" value="1"/>
</dbReference>
<dbReference type="SMART" id="SM00220">
    <property type="entry name" value="S_TKc"/>
    <property type="match status" value="1"/>
</dbReference>
<feature type="coiled-coil region" evidence="15">
    <location>
        <begin position="721"/>
        <end position="762"/>
    </location>
</feature>
<dbReference type="PROSITE" id="PS00479">
    <property type="entry name" value="ZF_DAG_PE_1"/>
    <property type="match status" value="1"/>
</dbReference>
<dbReference type="Pfam" id="PF00130">
    <property type="entry name" value="C1_1"/>
    <property type="match status" value="1"/>
</dbReference>
<dbReference type="GO" id="GO:0008270">
    <property type="term" value="F:zinc ion binding"/>
    <property type="evidence" value="ECO:0007669"/>
    <property type="project" value="UniProtKB-KW"/>
</dbReference>
<dbReference type="Pfam" id="PF00780">
    <property type="entry name" value="CNH"/>
    <property type="match status" value="1"/>
</dbReference>
<dbReference type="InterPro" id="IPR002219">
    <property type="entry name" value="PKC_DAG/PE"/>
</dbReference>
<keyword evidence="4" id="KW-0808">Transferase</keyword>
<dbReference type="GO" id="GO:0031032">
    <property type="term" value="P:actomyosin structure organization"/>
    <property type="evidence" value="ECO:0007669"/>
    <property type="project" value="TreeGrafter"/>
</dbReference>
<protein>
    <recommendedName>
        <fullName evidence="1">non-specific serine/threonine protein kinase</fullName>
        <ecNumber evidence="1">2.7.11.1</ecNumber>
    </recommendedName>
</protein>
<dbReference type="Gene3D" id="3.30.60.20">
    <property type="match status" value="1"/>
</dbReference>
<evidence type="ECO:0000313" key="22">
    <source>
        <dbReference type="Proteomes" id="UP000663852"/>
    </source>
</evidence>
<dbReference type="InterPro" id="IPR000961">
    <property type="entry name" value="AGC-kinase_C"/>
</dbReference>
<sequence length="1419" mass="164233">MTEIRRNSLESRCDEIKRLVINHCTSDSTVLGIDGLLDALLVLYDECCNATLKKEKTIVEFLEYVGTFISRIKQCRVNRDDFQTIKTIGRGAFGEVVVVKMKNTEDLFAMKIMDKSEILKRADTVSFREERDILVFGDQQWITKLYYAFQDNRNLYFLMEYYRGGNLFSLLSNHNDQFSEEITRFYTAEMILAIDSLHKLGYIHRDIKPDNVLLDNQGHIHLADFGSALRLRADKTVENNFAVGTPDYISPEVLNAMNSNRSRYGIECDWWSLGCVVWEMLFGEPPFYSELLKETYGKIMEYGKKKTPLTFPDDTDVSEDAKDLLQNLLCPASDRLGKNGIDDFKKHPFFRSINWANIRQSKVPFPFNEQDLRDDDDTCDKKPDKNYGLSKPEAGFIRQTPFIGFTYSPNTHISSNSPTTPILPINPPSPRVRNTNPSISQIVYNSSNSGQEELVKTLKRQQSSLSAEVNRLQQLYDQTKLDSSQQKHQLQLNQDFLTKQYERLKQDQIDYFIRLFISLQDLPTAKRYDHFLKQMDLSRQLDELKNEFQQQINDLIVIHKSLLIKCSNEREKTFLNELSLLLSKFREEFAQLLQNDGNDEMTLTIDCADQGYPVLNDFIAFFTDLYKQVNSVLHEKNNLTERFANLDKKYRKYFKWTTKIHKIIAEDPSKSEYLKHSAIQMKKDLEQLEETSDPRPKRSNTISSITSNTISRSFKLQHMEIQQLQTTVKREVQVREELEKKLKKAELEILRLKEENESLQKQIKSSRAPSLSAHSSLPIRKNNTITDQPQIPPDDSIVDQPLVLRTNSLHDFSLVNFRLPSICHYCRYALIGIIRQGFVCQRCAIVCHSECMEKIQTVCDLANRDRNRINLLDQNIVRIPKSDDLRKEWKKCQLLTTDTKVLFYDLTIDKNITWPRPCLILDVFDHKFHVDSIALSDRVNGNKTDLAATFKISVTKISAPQRTKHVYISATNSSERDQYIERLKSLQQKASNDRENFRLKEIRDANTRKITAALILNQNRFLLSSEDGIYLYDLSTDSFQKLYDKKVFQLSLVSENQLLLILSGKERMIRIKSFKHFLDHSSSSLDTKIPESKNATVFAIDPQSLTLCVAIKNGINVYKIFAKPQPYPYKHLCDLHTTQIITYLDISTLKINNQDERVIWYGYASTFLAQRIDKQYPSVELLREKDPTLKYLLERNLEILRVIVVKNSSSTDELLLVYRKIGVYINLLTGMRTRHQELMWTSSPNSTSYSEPYLFLYSDKSIDIYDVCDGIWLQSFPLSKTSPLTLDGSISISNDEELYQNHTKLIHIARKTHTQTPLNLVKRKSSSGETLNSPDSPVDVVISKPLNCVHVEHIGPDDGRRMLSQMSDEQTNIVVLSTRPYSTSRVEHGETSTNLQYQKSLRSDEATEDIESYYAVLNS</sequence>
<evidence type="ECO:0000256" key="14">
    <source>
        <dbReference type="PROSITE-ProRule" id="PRU10141"/>
    </source>
</evidence>
<dbReference type="SUPFAM" id="SSF56112">
    <property type="entry name" value="Protein kinase-like (PK-like)"/>
    <property type="match status" value="1"/>
</dbReference>
<evidence type="ECO:0000259" key="17">
    <source>
        <dbReference type="PROSITE" id="PS50011"/>
    </source>
</evidence>
<dbReference type="FunFam" id="3.30.200.20:FF:001209">
    <property type="entry name" value="Serine/threonine-protein kinase MRCK beta"/>
    <property type="match status" value="1"/>
</dbReference>
<evidence type="ECO:0000256" key="8">
    <source>
        <dbReference type="ARBA" id="ARBA00022777"/>
    </source>
</evidence>
<evidence type="ECO:0000259" key="18">
    <source>
        <dbReference type="PROSITE" id="PS50081"/>
    </source>
</evidence>
<dbReference type="InterPro" id="IPR046349">
    <property type="entry name" value="C1-like_sf"/>
</dbReference>
<dbReference type="Gene3D" id="2.30.29.30">
    <property type="entry name" value="Pleckstrin-homology domain (PH domain)/Phosphotyrosine-binding domain (PTB)"/>
    <property type="match status" value="1"/>
</dbReference>
<dbReference type="EMBL" id="CAJNOJ010000783">
    <property type="protein sequence ID" value="CAF1522229.1"/>
    <property type="molecule type" value="Genomic_DNA"/>
</dbReference>
<dbReference type="PANTHER" id="PTHR22988">
    <property type="entry name" value="MYOTONIC DYSTROPHY S/T KINASE-RELATED"/>
    <property type="match status" value="1"/>
</dbReference>
<dbReference type="EC" id="2.7.11.1" evidence="1"/>
<dbReference type="PROSITE" id="PS50219">
    <property type="entry name" value="CNH"/>
    <property type="match status" value="1"/>
</dbReference>
<keyword evidence="5" id="KW-0479">Metal-binding</keyword>
<comment type="catalytic activity">
    <reaction evidence="13">
        <text>L-seryl-[protein] + ATP = O-phospho-L-seryl-[protein] + ADP + H(+)</text>
        <dbReference type="Rhea" id="RHEA:17989"/>
        <dbReference type="Rhea" id="RHEA-COMP:9863"/>
        <dbReference type="Rhea" id="RHEA-COMP:11604"/>
        <dbReference type="ChEBI" id="CHEBI:15378"/>
        <dbReference type="ChEBI" id="CHEBI:29999"/>
        <dbReference type="ChEBI" id="CHEBI:30616"/>
        <dbReference type="ChEBI" id="CHEBI:83421"/>
        <dbReference type="ChEBI" id="CHEBI:456216"/>
        <dbReference type="EC" id="2.7.11.1"/>
    </reaction>
</comment>
<keyword evidence="3" id="KW-0597">Phosphoprotein</keyword>
<dbReference type="InterPro" id="IPR001180">
    <property type="entry name" value="CNH_dom"/>
</dbReference>
<dbReference type="OrthoDB" id="10047816at2759"/>
<gene>
    <name evidence="21" type="ORF">EDS130_LOCUS43955</name>
</gene>
<dbReference type="Gene3D" id="3.30.200.20">
    <property type="entry name" value="Phosphorylase Kinase, domain 1"/>
    <property type="match status" value="1"/>
</dbReference>
<evidence type="ECO:0000256" key="11">
    <source>
        <dbReference type="ARBA" id="ARBA00023054"/>
    </source>
</evidence>
<feature type="domain" description="CNH" evidence="19">
    <location>
        <begin position="1007"/>
        <end position="1291"/>
    </location>
</feature>
<reference evidence="21" key="1">
    <citation type="submission" date="2021-02" db="EMBL/GenBank/DDBJ databases">
        <authorList>
            <person name="Nowell W R."/>
        </authorList>
    </citation>
    <scope>NUCLEOTIDE SEQUENCE</scope>
</reference>
<name>A0A815UY86_ADIRI</name>
<dbReference type="Proteomes" id="UP000663852">
    <property type="component" value="Unassembled WGS sequence"/>
</dbReference>
<evidence type="ECO:0000256" key="12">
    <source>
        <dbReference type="ARBA" id="ARBA00047899"/>
    </source>
</evidence>
<evidence type="ECO:0000256" key="4">
    <source>
        <dbReference type="ARBA" id="ARBA00022679"/>
    </source>
</evidence>
<evidence type="ECO:0000259" key="20">
    <source>
        <dbReference type="PROSITE" id="PS51285"/>
    </source>
</evidence>
<dbReference type="Pfam" id="PF25346">
    <property type="entry name" value="PH_MRCK"/>
    <property type="match status" value="1"/>
</dbReference>
<evidence type="ECO:0000256" key="3">
    <source>
        <dbReference type="ARBA" id="ARBA00022553"/>
    </source>
</evidence>
<dbReference type="GO" id="GO:0005737">
    <property type="term" value="C:cytoplasm"/>
    <property type="evidence" value="ECO:0007669"/>
    <property type="project" value="TreeGrafter"/>
</dbReference>
<feature type="binding site" evidence="14">
    <location>
        <position position="111"/>
    </location>
    <ligand>
        <name>ATP</name>
        <dbReference type="ChEBI" id="CHEBI:30616"/>
    </ligand>
</feature>
<feature type="domain" description="Phorbol-ester/DAG-type" evidence="18">
    <location>
        <begin position="809"/>
        <end position="859"/>
    </location>
</feature>
<evidence type="ECO:0000256" key="7">
    <source>
        <dbReference type="ARBA" id="ARBA00022771"/>
    </source>
</evidence>
<evidence type="ECO:0000256" key="5">
    <source>
        <dbReference type="ARBA" id="ARBA00022723"/>
    </source>
</evidence>
<dbReference type="PROSITE" id="PS50011">
    <property type="entry name" value="PROTEIN_KINASE_DOM"/>
    <property type="match status" value="1"/>
</dbReference>
<evidence type="ECO:0000256" key="1">
    <source>
        <dbReference type="ARBA" id="ARBA00012513"/>
    </source>
</evidence>
<keyword evidence="9" id="KW-0862">Zinc</keyword>
<keyword evidence="10 14" id="KW-0067">ATP-binding</keyword>
<dbReference type="Pfam" id="PF00069">
    <property type="entry name" value="Pkinase"/>
    <property type="match status" value="1"/>
</dbReference>
<dbReference type="InterPro" id="IPR008271">
    <property type="entry name" value="Ser/Thr_kinase_AS"/>
</dbReference>
<dbReference type="PROSITE" id="PS00107">
    <property type="entry name" value="PROTEIN_KINASE_ATP"/>
    <property type="match status" value="1"/>
</dbReference>
<dbReference type="PROSITE" id="PS00108">
    <property type="entry name" value="PROTEIN_KINASE_ST"/>
    <property type="match status" value="1"/>
</dbReference>
<keyword evidence="11 15" id="KW-0175">Coiled coil</keyword>
<comment type="catalytic activity">
    <reaction evidence="12">
        <text>L-threonyl-[protein] + ATP = O-phospho-L-threonyl-[protein] + ADP + H(+)</text>
        <dbReference type="Rhea" id="RHEA:46608"/>
        <dbReference type="Rhea" id="RHEA-COMP:11060"/>
        <dbReference type="Rhea" id="RHEA-COMP:11605"/>
        <dbReference type="ChEBI" id="CHEBI:15378"/>
        <dbReference type="ChEBI" id="CHEBI:30013"/>
        <dbReference type="ChEBI" id="CHEBI:30616"/>
        <dbReference type="ChEBI" id="CHEBI:61977"/>
        <dbReference type="ChEBI" id="CHEBI:456216"/>
        <dbReference type="EC" id="2.7.11.1"/>
    </reaction>
</comment>
<dbReference type="InterPro" id="IPR000719">
    <property type="entry name" value="Prot_kinase_dom"/>
</dbReference>
<evidence type="ECO:0000256" key="13">
    <source>
        <dbReference type="ARBA" id="ARBA00048679"/>
    </source>
</evidence>
<feature type="domain" description="Protein kinase" evidence="17">
    <location>
        <begin position="82"/>
        <end position="350"/>
    </location>
</feature>
<accession>A0A815UY86</accession>
<evidence type="ECO:0000256" key="2">
    <source>
        <dbReference type="ARBA" id="ARBA00022527"/>
    </source>
</evidence>
<evidence type="ECO:0000256" key="16">
    <source>
        <dbReference type="SAM" id="MobiDB-lite"/>
    </source>
</evidence>
<evidence type="ECO:0000259" key="19">
    <source>
        <dbReference type="PROSITE" id="PS50219"/>
    </source>
</evidence>
<dbReference type="Gene3D" id="1.10.510.10">
    <property type="entry name" value="Transferase(Phosphotransferase) domain 1"/>
    <property type="match status" value="1"/>
</dbReference>
<dbReference type="PROSITE" id="PS51285">
    <property type="entry name" value="AGC_KINASE_CTER"/>
    <property type="match status" value="1"/>
</dbReference>
<keyword evidence="6 14" id="KW-0547">Nucleotide-binding</keyword>
<keyword evidence="2" id="KW-0723">Serine/threonine-protein kinase</keyword>
<proteinExistence type="predicted"/>
<dbReference type="GO" id="GO:0004674">
    <property type="term" value="F:protein serine/threonine kinase activity"/>
    <property type="evidence" value="ECO:0007669"/>
    <property type="project" value="UniProtKB-KW"/>
</dbReference>
<dbReference type="InterPro" id="IPR011993">
    <property type="entry name" value="PH-like_dom_sf"/>
</dbReference>
<dbReference type="FunFam" id="1.10.510.10:FF:000751">
    <property type="entry name" value="Non-specific serine/threonine protein kinase"/>
    <property type="match status" value="1"/>
</dbReference>
<dbReference type="PROSITE" id="PS50081">
    <property type="entry name" value="ZF_DAG_PE_2"/>
    <property type="match status" value="1"/>
</dbReference>
<evidence type="ECO:0000256" key="10">
    <source>
        <dbReference type="ARBA" id="ARBA00022840"/>
    </source>
</evidence>
<evidence type="ECO:0000256" key="15">
    <source>
        <dbReference type="SAM" id="Coils"/>
    </source>
</evidence>
<dbReference type="GO" id="GO:0005524">
    <property type="term" value="F:ATP binding"/>
    <property type="evidence" value="ECO:0007669"/>
    <property type="project" value="UniProtKB-UniRule"/>
</dbReference>
<dbReference type="InterPro" id="IPR011009">
    <property type="entry name" value="Kinase-like_dom_sf"/>
</dbReference>
<dbReference type="InterPro" id="IPR057529">
    <property type="entry name" value="MRCK/ROCK_PH"/>
</dbReference>
<evidence type="ECO:0000256" key="9">
    <source>
        <dbReference type="ARBA" id="ARBA00022833"/>
    </source>
</evidence>
<comment type="caution">
    <text evidence="21">The sequence shown here is derived from an EMBL/GenBank/DDBJ whole genome shotgun (WGS) entry which is preliminary data.</text>
</comment>
<feature type="region of interest" description="Disordered" evidence="16">
    <location>
        <begin position="367"/>
        <end position="391"/>
    </location>
</feature>
<dbReference type="PANTHER" id="PTHR22988:SF71">
    <property type="entry name" value="CITRON RHO-INTERACTING KINASE"/>
    <property type="match status" value="1"/>
</dbReference>
<dbReference type="SUPFAM" id="SSF57889">
    <property type="entry name" value="Cysteine-rich domain"/>
    <property type="match status" value="1"/>
</dbReference>